<feature type="compositionally biased region" description="Gly residues" evidence="1">
    <location>
        <begin position="398"/>
        <end position="409"/>
    </location>
</feature>
<feature type="domain" description="Apple" evidence="2">
    <location>
        <begin position="26"/>
        <end position="110"/>
    </location>
</feature>
<reference evidence="3 4" key="1">
    <citation type="submission" date="2015-12" db="EMBL/GenBank/DDBJ databases">
        <title>The genome of Folsomia candida.</title>
        <authorList>
            <person name="Faddeeva A."/>
            <person name="Derks M.F."/>
            <person name="Anvar Y."/>
            <person name="Smit S."/>
            <person name="Van Straalen N."/>
            <person name="Roelofs D."/>
        </authorList>
    </citation>
    <scope>NUCLEOTIDE SEQUENCE [LARGE SCALE GENOMIC DNA]</scope>
    <source>
        <strain evidence="3 4">VU population</strain>
        <tissue evidence="3">Whole body</tissue>
    </source>
</reference>
<dbReference type="InterPro" id="IPR052774">
    <property type="entry name" value="Celegans_DevNeuronal_Protein"/>
</dbReference>
<organism evidence="3 4">
    <name type="scientific">Folsomia candida</name>
    <name type="common">Springtail</name>
    <dbReference type="NCBI Taxonomy" id="158441"/>
    <lineage>
        <taxon>Eukaryota</taxon>
        <taxon>Metazoa</taxon>
        <taxon>Ecdysozoa</taxon>
        <taxon>Arthropoda</taxon>
        <taxon>Hexapoda</taxon>
        <taxon>Collembola</taxon>
        <taxon>Entomobryomorpha</taxon>
        <taxon>Isotomoidea</taxon>
        <taxon>Isotomidae</taxon>
        <taxon>Proisotominae</taxon>
        <taxon>Folsomia</taxon>
    </lineage>
</organism>
<dbReference type="Proteomes" id="UP000198287">
    <property type="component" value="Unassembled WGS sequence"/>
</dbReference>
<dbReference type="PROSITE" id="PS50948">
    <property type="entry name" value="PAN"/>
    <property type="match status" value="3"/>
</dbReference>
<dbReference type="InterPro" id="IPR003609">
    <property type="entry name" value="Pan_app"/>
</dbReference>
<dbReference type="CDD" id="cd01099">
    <property type="entry name" value="PAN_AP_HGF"/>
    <property type="match status" value="1"/>
</dbReference>
<feature type="region of interest" description="Disordered" evidence="1">
    <location>
        <begin position="392"/>
        <end position="411"/>
    </location>
</feature>
<dbReference type="PANTHER" id="PTHR47327">
    <property type="entry name" value="FI18240P1-RELATED"/>
    <property type="match status" value="1"/>
</dbReference>
<dbReference type="Gene3D" id="3.50.4.10">
    <property type="entry name" value="Hepatocyte Growth Factor"/>
    <property type="match status" value="1"/>
</dbReference>
<feature type="compositionally biased region" description="Basic and acidic residues" evidence="1">
    <location>
        <begin position="673"/>
        <end position="692"/>
    </location>
</feature>
<feature type="region of interest" description="Disordered" evidence="1">
    <location>
        <begin position="673"/>
        <end position="701"/>
    </location>
</feature>
<feature type="region of interest" description="Disordered" evidence="1">
    <location>
        <begin position="474"/>
        <end position="524"/>
    </location>
</feature>
<dbReference type="STRING" id="158441.A0A226DA03"/>
<dbReference type="EMBL" id="LNIX01000028">
    <property type="protein sequence ID" value="OXA41708.1"/>
    <property type="molecule type" value="Genomic_DNA"/>
</dbReference>
<comment type="caution">
    <text evidence="3">The sequence shown here is derived from an EMBL/GenBank/DDBJ whole genome shotgun (WGS) entry which is preliminary data.</text>
</comment>
<sequence length="916" mass="98745">MASPKRIFAYVVTLATCVYCNHELKCSSKWLSGYRIASAQPQKTVLNLSLRECEEECVGWVGGAQSGCAAFAYGVHPPYNNTCELAIAPLNLRISRATPSSNMSLVDKSPPWDVYVVGREGRERCGKGEKSYLMERDRGGGGGGGGGLVPIDCFYRLMSGKRLSKTHALKSISVSTLPECQDACIREASFSCRSVSYRYMPSGYSYPVANCELSPFYLQTQQSDHTHQYDFIDDFDYDYFQREPFCKTTAGGQQGGFGVCAVVVRKGGRMSLSLIKSSHQTSTPSQCEHLCTTSLFRCRAFAFRHTDRGSTSRGYGGGEFPRGGNSVGAGGAPCQLYESDLSRLPSYNVEPDMDFDLYEMGRLIGGECMLNGQWGAGGGSGLGGGRYRPVTSTSSSLMGGGGDRWGQGQQGRERYPYDQYERYPPGSSGYDRYPVGGGGSGGSGGYYGSSSGYYPAEGQTRGVGQIRVITLVGPVGPGGGGTTTRALTPVETKSSPRPLDNDRRFDTDRRHDNGGISTGGTGVLPQTTLTLHKYEKEPPIPMGLLHKQKEKGGSGGGGSDVVEKGCLSRLRLGGGQSPSGPLLPELARATFPVKTMEECEMECMQSLQVLRFPCKVMVFRPTQSSSSHSAGVCQLSSTPGHTLRDQDFTTSGNNYDRTTVLIYDETLSGCGRGENRRQDDYYDRYGSDRYGSDRYGSGQSGWSQGGRYGSSGWSQSGWYPSTSSSSGGNYAQREYYGSSRPQQNYYQTNYQNNYNHPQFPSTHRTTVDGEPCLHSCVRNSDAGFYYCQTDHEGAWNFCCRPDDGGQCGYSRGLSFAWCYVGTGPSRDVWRTCKRPPGPPTTVQYLHEDKPPVVVLGGLKGEEPLGNLTVGGVASVLGGSGGGGSSGEKTGDNLLRGSEQVGEVLSGEGGNNGTKIK</sequence>
<gene>
    <name evidence="3" type="ORF">Fcan01_23499</name>
</gene>
<protein>
    <recommendedName>
        <fullName evidence="2">Apple domain-containing protein</fullName>
    </recommendedName>
</protein>
<keyword evidence="4" id="KW-1185">Reference proteome</keyword>
<dbReference type="SMART" id="SM00473">
    <property type="entry name" value="PAN_AP"/>
    <property type="match status" value="3"/>
</dbReference>
<dbReference type="OrthoDB" id="5418055at2759"/>
<proteinExistence type="predicted"/>
<accession>A0A226DA03</accession>
<dbReference type="AlphaFoldDB" id="A0A226DA03"/>
<feature type="compositionally biased region" description="Gly residues" evidence="1">
    <location>
        <begin position="906"/>
        <end position="916"/>
    </location>
</feature>
<evidence type="ECO:0000256" key="1">
    <source>
        <dbReference type="SAM" id="MobiDB-lite"/>
    </source>
</evidence>
<feature type="compositionally biased region" description="Basic and acidic residues" evidence="1">
    <location>
        <begin position="499"/>
        <end position="513"/>
    </location>
</feature>
<dbReference type="GO" id="GO:0009653">
    <property type="term" value="P:anatomical structure morphogenesis"/>
    <property type="evidence" value="ECO:0007669"/>
    <property type="project" value="TreeGrafter"/>
</dbReference>
<feature type="region of interest" description="Disordered" evidence="1">
    <location>
        <begin position="878"/>
        <end position="916"/>
    </location>
</feature>
<evidence type="ECO:0000313" key="4">
    <source>
        <dbReference type="Proteomes" id="UP000198287"/>
    </source>
</evidence>
<dbReference type="Pfam" id="PF00024">
    <property type="entry name" value="PAN_1"/>
    <property type="match status" value="1"/>
</dbReference>
<dbReference type="SUPFAM" id="SSF57414">
    <property type="entry name" value="Hairpin loop containing domain-like"/>
    <property type="match status" value="1"/>
</dbReference>
<name>A0A226DA03_FOLCA</name>
<evidence type="ECO:0000259" key="2">
    <source>
        <dbReference type="PROSITE" id="PS50948"/>
    </source>
</evidence>
<dbReference type="PANTHER" id="PTHR47327:SF7">
    <property type="entry name" value="GH08941P"/>
    <property type="match status" value="1"/>
</dbReference>
<feature type="domain" description="Apple" evidence="2">
    <location>
        <begin position="260"/>
        <end position="362"/>
    </location>
</feature>
<feature type="domain" description="Apple" evidence="2">
    <location>
        <begin position="153"/>
        <end position="246"/>
    </location>
</feature>
<evidence type="ECO:0000313" key="3">
    <source>
        <dbReference type="EMBL" id="OXA41708.1"/>
    </source>
</evidence>